<dbReference type="EMBL" id="CP024785">
    <property type="protein sequence ID" value="AUB39668.1"/>
    <property type="molecule type" value="Genomic_DNA"/>
</dbReference>
<gene>
    <name evidence="1" type="ORF">COO91_05666</name>
</gene>
<organism evidence="1 2">
    <name type="scientific">Nostoc flagelliforme CCNUN1</name>
    <dbReference type="NCBI Taxonomy" id="2038116"/>
    <lineage>
        <taxon>Bacteria</taxon>
        <taxon>Bacillati</taxon>
        <taxon>Cyanobacteriota</taxon>
        <taxon>Cyanophyceae</taxon>
        <taxon>Nostocales</taxon>
        <taxon>Nostocaceae</taxon>
        <taxon>Nostoc</taxon>
    </lineage>
</organism>
<sequence>MRHVLDSLFSVSAISSLAGEWGVGSGGRGSKSVPNAPCPMPHAQCPMPNAPCPMPHAPCPMPHAPCPMPNSH</sequence>
<proteinExistence type="predicted"/>
<dbReference type="KEGG" id="nfl:COO91_05666"/>
<protein>
    <submittedName>
        <fullName evidence="1">CheY chemotaxis protein or a CheY-like REC</fullName>
    </submittedName>
</protein>
<accession>A0A2K8SW35</accession>
<evidence type="ECO:0000313" key="2">
    <source>
        <dbReference type="Proteomes" id="UP000232003"/>
    </source>
</evidence>
<name>A0A2K8SW35_9NOSO</name>
<keyword evidence="2" id="KW-1185">Reference proteome</keyword>
<reference evidence="1 2" key="1">
    <citation type="submission" date="2017-11" db="EMBL/GenBank/DDBJ databases">
        <title>Complete genome of a free-living desiccation-tolerant cyanobacterium and its photosynthetic adaptation to extreme terrestrial habitat.</title>
        <authorList>
            <person name="Shang J."/>
        </authorList>
    </citation>
    <scope>NUCLEOTIDE SEQUENCE [LARGE SCALE GENOMIC DNA]</scope>
    <source>
        <strain evidence="1 2">CCNUN1</strain>
    </source>
</reference>
<dbReference type="AlphaFoldDB" id="A0A2K8SW35"/>
<evidence type="ECO:0000313" key="1">
    <source>
        <dbReference type="EMBL" id="AUB39668.1"/>
    </source>
</evidence>
<dbReference type="Proteomes" id="UP000232003">
    <property type="component" value="Chromosome"/>
</dbReference>